<evidence type="ECO:0000256" key="1">
    <source>
        <dbReference type="SAM" id="SignalP"/>
    </source>
</evidence>
<name>A0A226EIN9_FOLCA</name>
<dbReference type="EMBL" id="LNIX01000003">
    <property type="protein sequence ID" value="OXA57329.1"/>
    <property type="molecule type" value="Genomic_DNA"/>
</dbReference>
<feature type="signal peptide" evidence="1">
    <location>
        <begin position="1"/>
        <end position="22"/>
    </location>
</feature>
<proteinExistence type="predicted"/>
<accession>A0A226EIN9</accession>
<feature type="chain" id="PRO_5012782068" evidence="1">
    <location>
        <begin position="23"/>
        <end position="138"/>
    </location>
</feature>
<organism evidence="2 3">
    <name type="scientific">Folsomia candida</name>
    <name type="common">Springtail</name>
    <dbReference type="NCBI Taxonomy" id="158441"/>
    <lineage>
        <taxon>Eukaryota</taxon>
        <taxon>Metazoa</taxon>
        <taxon>Ecdysozoa</taxon>
        <taxon>Arthropoda</taxon>
        <taxon>Hexapoda</taxon>
        <taxon>Collembola</taxon>
        <taxon>Entomobryomorpha</taxon>
        <taxon>Isotomoidea</taxon>
        <taxon>Isotomidae</taxon>
        <taxon>Proisotominae</taxon>
        <taxon>Folsomia</taxon>
    </lineage>
</organism>
<dbReference type="AlphaFoldDB" id="A0A226EIN9"/>
<evidence type="ECO:0000313" key="2">
    <source>
        <dbReference type="EMBL" id="OXA57329.1"/>
    </source>
</evidence>
<keyword evidence="1" id="KW-0732">Signal</keyword>
<sequence>MKLLSLYFVILVFCSILELLHASTIMEIQTFMDDVNDHTHRRLKRSPILKKLFRGRNGGNTNQNVYNYHQYQYNPQPGYRDQQYFGHPPLNNYYPPIQQQSSASASAGTIGSGNMQASFSSASASVGSSYVGGRLMSK</sequence>
<dbReference type="Proteomes" id="UP000198287">
    <property type="component" value="Unassembled WGS sequence"/>
</dbReference>
<reference evidence="2 3" key="1">
    <citation type="submission" date="2015-12" db="EMBL/GenBank/DDBJ databases">
        <title>The genome of Folsomia candida.</title>
        <authorList>
            <person name="Faddeeva A."/>
            <person name="Derks M.F."/>
            <person name="Anvar Y."/>
            <person name="Smit S."/>
            <person name="Van Straalen N."/>
            <person name="Roelofs D."/>
        </authorList>
    </citation>
    <scope>NUCLEOTIDE SEQUENCE [LARGE SCALE GENOMIC DNA]</scope>
    <source>
        <strain evidence="2 3">VU population</strain>
        <tissue evidence="2">Whole body</tissue>
    </source>
</reference>
<comment type="caution">
    <text evidence="2">The sequence shown here is derived from an EMBL/GenBank/DDBJ whole genome shotgun (WGS) entry which is preliminary data.</text>
</comment>
<evidence type="ECO:0000313" key="3">
    <source>
        <dbReference type="Proteomes" id="UP000198287"/>
    </source>
</evidence>
<keyword evidence="3" id="KW-1185">Reference proteome</keyword>
<protein>
    <submittedName>
        <fullName evidence="2">Uncharacterized protein</fullName>
    </submittedName>
</protein>
<gene>
    <name evidence="2" type="ORF">Fcan01_08439</name>
</gene>